<proteinExistence type="predicted"/>
<dbReference type="InterPro" id="IPR036047">
    <property type="entry name" value="F-box-like_dom_sf"/>
</dbReference>
<dbReference type="EMBL" id="JAAAHW010009821">
    <property type="protein sequence ID" value="KAF9935943.1"/>
    <property type="molecule type" value="Genomic_DNA"/>
</dbReference>
<accession>A0A9P6IMY1</accession>
<comment type="caution">
    <text evidence="2">The sequence shown here is derived from an EMBL/GenBank/DDBJ whole genome shotgun (WGS) entry which is preliminary data.</text>
</comment>
<evidence type="ECO:0000313" key="2">
    <source>
        <dbReference type="EMBL" id="KAF9935943.1"/>
    </source>
</evidence>
<name>A0A9P6IMY1_9FUNG</name>
<dbReference type="InterPro" id="IPR032675">
    <property type="entry name" value="LRR_dom_sf"/>
</dbReference>
<reference evidence="2" key="1">
    <citation type="journal article" date="2020" name="Fungal Divers.">
        <title>Resolving the Mortierellaceae phylogeny through synthesis of multi-gene phylogenetics and phylogenomics.</title>
        <authorList>
            <person name="Vandepol N."/>
            <person name="Liber J."/>
            <person name="Desiro A."/>
            <person name="Na H."/>
            <person name="Kennedy M."/>
            <person name="Barry K."/>
            <person name="Grigoriev I.V."/>
            <person name="Miller A.N."/>
            <person name="O'Donnell K."/>
            <person name="Stajich J.E."/>
            <person name="Bonito G."/>
        </authorList>
    </citation>
    <scope>NUCLEOTIDE SEQUENCE</scope>
    <source>
        <strain evidence="2">MES-2147</strain>
    </source>
</reference>
<gene>
    <name evidence="2" type="ORF">BGZ65_002859</name>
</gene>
<sequence length="457" mass="53306">MQSTHPLGIPEIVSYVASYVRKRDLTACALVSKTWYQAFNPLIWHDISWKYGRPFLPEAIQRHSQLVRAFKVPFGVETKALHSLRFPKLVSLDAEHYELKDMNEWMMDHCSVTRLKLRVYEVDHEFWNSLLGFRHLKDLTLRDLRSWDDVDGFWQLCTHLERLEIIKSYTPHQGNLLSMRFPSIKELIFNLTDWNNVRILEFMQRCSNLTSFKYVGGEESAGFASSFSDLVTARTWSQLHSVSIWDDIAEDAILRIIEGMQRINVFEIYFLLDSFGFNAMELLRPHFSNIRVLHLRCFNESETSPMAQEILSSCPLLEQLTAPPIEASVIAKGKPWVCTRLQELKLMFVYADSTLPCLQPLVFDQLARLVRLETWCTNYSNQKPPHQVVDLTLKNGLSKLSTLRSLRFIRLGNTYQKMGQQEIDWILQHWINLENIGVSVNAALTKRLKEHGIRKWT</sequence>
<dbReference type="Pfam" id="PF12937">
    <property type="entry name" value="F-box-like"/>
    <property type="match status" value="1"/>
</dbReference>
<dbReference type="Proteomes" id="UP000749646">
    <property type="component" value="Unassembled WGS sequence"/>
</dbReference>
<protein>
    <recommendedName>
        <fullName evidence="1">F-box domain-containing protein</fullName>
    </recommendedName>
</protein>
<dbReference type="InterPro" id="IPR001810">
    <property type="entry name" value="F-box_dom"/>
</dbReference>
<dbReference type="SUPFAM" id="SSF52058">
    <property type="entry name" value="L domain-like"/>
    <property type="match status" value="1"/>
</dbReference>
<dbReference type="AlphaFoldDB" id="A0A9P6IMY1"/>
<evidence type="ECO:0000259" key="1">
    <source>
        <dbReference type="Pfam" id="PF12937"/>
    </source>
</evidence>
<dbReference type="Gene3D" id="3.80.10.10">
    <property type="entry name" value="Ribonuclease Inhibitor"/>
    <property type="match status" value="1"/>
</dbReference>
<organism evidence="2 3">
    <name type="scientific">Modicella reniformis</name>
    <dbReference type="NCBI Taxonomy" id="1440133"/>
    <lineage>
        <taxon>Eukaryota</taxon>
        <taxon>Fungi</taxon>
        <taxon>Fungi incertae sedis</taxon>
        <taxon>Mucoromycota</taxon>
        <taxon>Mortierellomycotina</taxon>
        <taxon>Mortierellomycetes</taxon>
        <taxon>Mortierellales</taxon>
        <taxon>Mortierellaceae</taxon>
        <taxon>Modicella</taxon>
    </lineage>
</organism>
<feature type="domain" description="F-box" evidence="1">
    <location>
        <begin position="10"/>
        <end position="47"/>
    </location>
</feature>
<evidence type="ECO:0000313" key="3">
    <source>
        <dbReference type="Proteomes" id="UP000749646"/>
    </source>
</evidence>
<keyword evidence="3" id="KW-1185">Reference proteome</keyword>
<dbReference type="OrthoDB" id="2383684at2759"/>
<dbReference type="SUPFAM" id="SSF81383">
    <property type="entry name" value="F-box domain"/>
    <property type="match status" value="1"/>
</dbReference>